<name>C7QFM8_CATAD</name>
<proteinExistence type="predicted"/>
<evidence type="ECO:0000313" key="2">
    <source>
        <dbReference type="Proteomes" id="UP000000851"/>
    </source>
</evidence>
<dbReference type="HOGENOM" id="CLU_2768233_0_0_11"/>
<dbReference type="AlphaFoldDB" id="C7QFM8"/>
<sequence length="69" mass="7658">MPRFEFKYASDLVVGDWAQIGGKWVEVLGCATDPSGWTRLILDRSPLPETVVHQTVDMPWSPMRPAGSA</sequence>
<dbReference type="STRING" id="479433.Caci_0012"/>
<dbReference type="EMBL" id="CP001700">
    <property type="protein sequence ID" value="ACU68967.1"/>
    <property type="molecule type" value="Genomic_DNA"/>
</dbReference>
<reference evidence="1 2" key="1">
    <citation type="journal article" date="2009" name="Stand. Genomic Sci.">
        <title>Complete genome sequence of Catenulispora acidiphila type strain (ID 139908).</title>
        <authorList>
            <person name="Copeland A."/>
            <person name="Lapidus A."/>
            <person name="Glavina Del Rio T."/>
            <person name="Nolan M."/>
            <person name="Lucas S."/>
            <person name="Chen F."/>
            <person name="Tice H."/>
            <person name="Cheng J.F."/>
            <person name="Bruce D."/>
            <person name="Goodwin L."/>
            <person name="Pitluck S."/>
            <person name="Mikhailova N."/>
            <person name="Pati A."/>
            <person name="Ivanova N."/>
            <person name="Mavromatis K."/>
            <person name="Chen A."/>
            <person name="Palaniappan K."/>
            <person name="Chain P."/>
            <person name="Land M."/>
            <person name="Hauser L."/>
            <person name="Chang Y.J."/>
            <person name="Jeffries C.D."/>
            <person name="Chertkov O."/>
            <person name="Brettin T."/>
            <person name="Detter J.C."/>
            <person name="Han C."/>
            <person name="Ali Z."/>
            <person name="Tindall B.J."/>
            <person name="Goker M."/>
            <person name="Bristow J."/>
            <person name="Eisen J.A."/>
            <person name="Markowitz V."/>
            <person name="Hugenholtz P."/>
            <person name="Kyrpides N.C."/>
            <person name="Klenk H.P."/>
        </authorList>
    </citation>
    <scope>NUCLEOTIDE SEQUENCE [LARGE SCALE GENOMIC DNA]</scope>
    <source>
        <strain evidence="2">DSM 44928 / JCM 14897 / NBRC 102108 / NRRL B-24433 / ID139908</strain>
    </source>
</reference>
<dbReference type="InParanoid" id="C7QFM8"/>
<dbReference type="RefSeq" id="WP_012784262.1">
    <property type="nucleotide sequence ID" value="NC_013131.1"/>
</dbReference>
<accession>C7QFM8</accession>
<keyword evidence="2" id="KW-1185">Reference proteome</keyword>
<protein>
    <submittedName>
        <fullName evidence="1">Uncharacterized protein</fullName>
    </submittedName>
</protein>
<organism evidence="1 2">
    <name type="scientific">Catenulispora acidiphila (strain DSM 44928 / JCM 14897 / NBRC 102108 / NRRL B-24433 / ID139908)</name>
    <dbReference type="NCBI Taxonomy" id="479433"/>
    <lineage>
        <taxon>Bacteria</taxon>
        <taxon>Bacillati</taxon>
        <taxon>Actinomycetota</taxon>
        <taxon>Actinomycetes</taxon>
        <taxon>Catenulisporales</taxon>
        <taxon>Catenulisporaceae</taxon>
        <taxon>Catenulispora</taxon>
    </lineage>
</organism>
<gene>
    <name evidence="1" type="ordered locus">Caci_0012</name>
</gene>
<evidence type="ECO:0000313" key="1">
    <source>
        <dbReference type="EMBL" id="ACU68967.1"/>
    </source>
</evidence>
<dbReference type="KEGG" id="cai:Caci_0012"/>
<dbReference type="Proteomes" id="UP000000851">
    <property type="component" value="Chromosome"/>
</dbReference>